<name>A0ABD2BD46_VESSQ</name>
<dbReference type="AlphaFoldDB" id="A0ABD2BD46"/>
<proteinExistence type="predicted"/>
<organism evidence="1 2">
    <name type="scientific">Vespula squamosa</name>
    <name type="common">Southern yellow jacket</name>
    <name type="synonym">Wasp</name>
    <dbReference type="NCBI Taxonomy" id="30214"/>
    <lineage>
        <taxon>Eukaryota</taxon>
        <taxon>Metazoa</taxon>
        <taxon>Ecdysozoa</taxon>
        <taxon>Arthropoda</taxon>
        <taxon>Hexapoda</taxon>
        <taxon>Insecta</taxon>
        <taxon>Pterygota</taxon>
        <taxon>Neoptera</taxon>
        <taxon>Endopterygota</taxon>
        <taxon>Hymenoptera</taxon>
        <taxon>Apocrita</taxon>
        <taxon>Aculeata</taxon>
        <taxon>Vespoidea</taxon>
        <taxon>Vespidae</taxon>
        <taxon>Vespinae</taxon>
        <taxon>Vespula</taxon>
    </lineage>
</organism>
<sequence length="119" mass="13811">MVLEENQATRDNKSYLIVVLTEKTISDIQLTLELLAPNGAYKFHLNQIYFCYIFKRKFGSEKMHAKKHEATNDLCSDIVETSELVSFDKRMIKKCHVITSLSESKENRGQKLHQSEKNT</sequence>
<reference evidence="1 2" key="1">
    <citation type="journal article" date="2024" name="Ann. Entomol. Soc. Am.">
        <title>Genomic analyses of the southern and eastern yellowjacket wasps (Hymenoptera: Vespidae) reveal evolutionary signatures of social life.</title>
        <authorList>
            <person name="Catto M.A."/>
            <person name="Caine P.B."/>
            <person name="Orr S.E."/>
            <person name="Hunt B.G."/>
            <person name="Goodisman M.A.D."/>
        </authorList>
    </citation>
    <scope>NUCLEOTIDE SEQUENCE [LARGE SCALE GENOMIC DNA]</scope>
    <source>
        <strain evidence="1">233</strain>
        <tissue evidence="1">Head and thorax</tissue>
    </source>
</reference>
<keyword evidence="2" id="KW-1185">Reference proteome</keyword>
<protein>
    <submittedName>
        <fullName evidence="1">Uncharacterized protein</fullName>
    </submittedName>
</protein>
<accession>A0ABD2BD46</accession>
<dbReference type="Proteomes" id="UP001607302">
    <property type="component" value="Unassembled WGS sequence"/>
</dbReference>
<comment type="caution">
    <text evidence="1">The sequence shown here is derived from an EMBL/GenBank/DDBJ whole genome shotgun (WGS) entry which is preliminary data.</text>
</comment>
<dbReference type="EMBL" id="JAUDFV010000110">
    <property type="protein sequence ID" value="KAL2730677.1"/>
    <property type="molecule type" value="Genomic_DNA"/>
</dbReference>
<gene>
    <name evidence="1" type="ORF">V1478_005090</name>
</gene>
<evidence type="ECO:0000313" key="1">
    <source>
        <dbReference type="EMBL" id="KAL2730677.1"/>
    </source>
</evidence>
<evidence type="ECO:0000313" key="2">
    <source>
        <dbReference type="Proteomes" id="UP001607302"/>
    </source>
</evidence>